<dbReference type="EMBL" id="JAKUDL010000002">
    <property type="protein sequence ID" value="MCH4294128.1"/>
    <property type="molecule type" value="Genomic_DNA"/>
</dbReference>
<dbReference type="Pfam" id="PF11042">
    <property type="entry name" value="DUF2750"/>
    <property type="match status" value="1"/>
</dbReference>
<protein>
    <submittedName>
        <fullName evidence="1">DUF2750 domain-containing protein</fullName>
    </submittedName>
</protein>
<dbReference type="RefSeq" id="WP_126167166.1">
    <property type="nucleotide sequence ID" value="NZ_JAKUDL010000002.1"/>
</dbReference>
<keyword evidence="2" id="KW-1185">Reference proteome</keyword>
<evidence type="ECO:0000313" key="2">
    <source>
        <dbReference type="Proteomes" id="UP001297581"/>
    </source>
</evidence>
<dbReference type="Proteomes" id="UP001297581">
    <property type="component" value="Unassembled WGS sequence"/>
</dbReference>
<evidence type="ECO:0000313" key="1">
    <source>
        <dbReference type="EMBL" id="MCH4294128.1"/>
    </source>
</evidence>
<dbReference type="InterPro" id="IPR021284">
    <property type="entry name" value="DUF2750"/>
</dbReference>
<proteinExistence type="predicted"/>
<reference evidence="1 2" key="1">
    <citation type="submission" date="2022-02" db="EMBL/GenBank/DDBJ databases">
        <title>The genome sequence of Shewanella sp. 3B26.</title>
        <authorList>
            <person name="Du J."/>
        </authorList>
    </citation>
    <scope>NUCLEOTIDE SEQUENCE [LARGE SCALE GENOMIC DNA]</scope>
    <source>
        <strain evidence="1 2">3B26</strain>
    </source>
</reference>
<comment type="caution">
    <text evidence="1">The sequence shown here is derived from an EMBL/GenBank/DDBJ whole genome shotgun (WGS) entry which is preliminary data.</text>
</comment>
<organism evidence="1 2">
    <name type="scientific">Shewanella zhuhaiensis</name>
    <dbReference type="NCBI Taxonomy" id="2919576"/>
    <lineage>
        <taxon>Bacteria</taxon>
        <taxon>Pseudomonadati</taxon>
        <taxon>Pseudomonadota</taxon>
        <taxon>Gammaproteobacteria</taxon>
        <taxon>Alteromonadales</taxon>
        <taxon>Shewanellaceae</taxon>
        <taxon>Shewanella</taxon>
    </lineage>
</organism>
<gene>
    <name evidence="1" type="ORF">MJ923_07405</name>
</gene>
<name>A0AAJ1BG34_9GAMM</name>
<accession>A0AAJ1BG34</accession>
<dbReference type="AlphaFoldDB" id="A0AAJ1BG34"/>
<sequence>MTEMQGALKSFIDNVKESQMLWGLMDAEGEGWVVCDSSEYEETDVMPLWSSEAKASEHCTDEWSTYKATAIPLVEFLEYWVEDLNHDGVLVGVDWQANEECLECDPIDLAQSLAEIEAE</sequence>